<keyword evidence="2" id="KW-0732">Signal</keyword>
<protein>
    <recommendedName>
        <fullName evidence="5">DUF4794 domain-containing protein</fullName>
    </recommendedName>
</protein>
<feature type="region of interest" description="Disordered" evidence="1">
    <location>
        <begin position="184"/>
        <end position="205"/>
    </location>
</feature>
<feature type="chain" id="PRO_5046258334" description="DUF4794 domain-containing protein" evidence="2">
    <location>
        <begin position="17"/>
        <end position="244"/>
    </location>
</feature>
<feature type="compositionally biased region" description="Low complexity" evidence="1">
    <location>
        <begin position="98"/>
        <end position="110"/>
    </location>
</feature>
<feature type="compositionally biased region" description="Low complexity" evidence="1">
    <location>
        <begin position="136"/>
        <end position="155"/>
    </location>
</feature>
<sequence>MKTVLALVGLVAMALGEAPLPRGAPSNNPRGVYFVLPPAPQLQQHITPDQVEEIMSQLRQEEGSDSGLYHIVLPDGRLQRVEYTTAPIKQENEDEPESAPAPVESPSGPARILAHPGAPASRSAKQEAAPAPQPSGPAALLAQSPRPAQLRASPAAPAPLEEPYPQIRLAKVDANGKLRLVSTFPAQEDNKGEYRQENNAGASPQPAKYVASVQYTEVQPITGPIYSYNDQPLTRIVRYAPMYA</sequence>
<gene>
    <name evidence="3" type="ORF">NTJ_01840</name>
</gene>
<evidence type="ECO:0000313" key="4">
    <source>
        <dbReference type="Proteomes" id="UP001307889"/>
    </source>
</evidence>
<reference evidence="3 4" key="1">
    <citation type="submission" date="2023-09" db="EMBL/GenBank/DDBJ databases">
        <title>Nesidiocoris tenuis whole genome shotgun sequence.</title>
        <authorList>
            <person name="Shibata T."/>
            <person name="Shimoda M."/>
            <person name="Kobayashi T."/>
            <person name="Uehara T."/>
        </authorList>
    </citation>
    <scope>NUCLEOTIDE SEQUENCE [LARGE SCALE GENOMIC DNA]</scope>
    <source>
        <strain evidence="3 4">Japan</strain>
    </source>
</reference>
<feature type="signal peptide" evidence="2">
    <location>
        <begin position="1"/>
        <end position="16"/>
    </location>
</feature>
<evidence type="ECO:0008006" key="5">
    <source>
        <dbReference type="Google" id="ProtNLM"/>
    </source>
</evidence>
<organism evidence="3 4">
    <name type="scientific">Nesidiocoris tenuis</name>
    <dbReference type="NCBI Taxonomy" id="355587"/>
    <lineage>
        <taxon>Eukaryota</taxon>
        <taxon>Metazoa</taxon>
        <taxon>Ecdysozoa</taxon>
        <taxon>Arthropoda</taxon>
        <taxon>Hexapoda</taxon>
        <taxon>Insecta</taxon>
        <taxon>Pterygota</taxon>
        <taxon>Neoptera</taxon>
        <taxon>Paraneoptera</taxon>
        <taxon>Hemiptera</taxon>
        <taxon>Heteroptera</taxon>
        <taxon>Panheteroptera</taxon>
        <taxon>Cimicomorpha</taxon>
        <taxon>Miridae</taxon>
        <taxon>Dicyphina</taxon>
        <taxon>Nesidiocoris</taxon>
    </lineage>
</organism>
<feature type="region of interest" description="Disordered" evidence="1">
    <location>
        <begin position="88"/>
        <end position="163"/>
    </location>
</feature>
<evidence type="ECO:0000256" key="1">
    <source>
        <dbReference type="SAM" id="MobiDB-lite"/>
    </source>
</evidence>
<proteinExistence type="predicted"/>
<dbReference type="Proteomes" id="UP001307889">
    <property type="component" value="Chromosome 1"/>
</dbReference>
<dbReference type="EMBL" id="AP028909">
    <property type="protein sequence ID" value="BES89033.1"/>
    <property type="molecule type" value="Genomic_DNA"/>
</dbReference>
<name>A0ABN7AAK6_9HEMI</name>
<accession>A0ABN7AAK6</accession>
<keyword evidence="4" id="KW-1185">Reference proteome</keyword>
<evidence type="ECO:0000256" key="2">
    <source>
        <dbReference type="SAM" id="SignalP"/>
    </source>
</evidence>
<evidence type="ECO:0000313" key="3">
    <source>
        <dbReference type="EMBL" id="BES89033.1"/>
    </source>
</evidence>